<evidence type="ECO:0000313" key="1">
    <source>
        <dbReference type="EMBL" id="GEU76419.1"/>
    </source>
</evidence>
<proteinExistence type="predicted"/>
<name>A0A6L2MSS4_TANCI</name>
<comment type="caution">
    <text evidence="1">The sequence shown here is derived from an EMBL/GenBank/DDBJ whole genome shotgun (WGS) entry which is preliminary data.</text>
</comment>
<evidence type="ECO:0008006" key="2">
    <source>
        <dbReference type="Google" id="ProtNLM"/>
    </source>
</evidence>
<gene>
    <name evidence="1" type="ORF">Tci_048397</name>
</gene>
<reference evidence="1" key="1">
    <citation type="journal article" date="2019" name="Sci. Rep.">
        <title>Draft genome of Tanacetum cinerariifolium, the natural source of mosquito coil.</title>
        <authorList>
            <person name="Yamashiro T."/>
            <person name="Shiraishi A."/>
            <person name="Satake H."/>
            <person name="Nakayama K."/>
        </authorList>
    </citation>
    <scope>NUCLEOTIDE SEQUENCE</scope>
</reference>
<protein>
    <recommendedName>
        <fullName evidence="2">Reverse transcriptase domain-containing protein</fullName>
    </recommendedName>
</protein>
<organism evidence="1">
    <name type="scientific">Tanacetum cinerariifolium</name>
    <name type="common">Dalmatian daisy</name>
    <name type="synonym">Chrysanthemum cinerariifolium</name>
    <dbReference type="NCBI Taxonomy" id="118510"/>
    <lineage>
        <taxon>Eukaryota</taxon>
        <taxon>Viridiplantae</taxon>
        <taxon>Streptophyta</taxon>
        <taxon>Embryophyta</taxon>
        <taxon>Tracheophyta</taxon>
        <taxon>Spermatophyta</taxon>
        <taxon>Magnoliopsida</taxon>
        <taxon>eudicotyledons</taxon>
        <taxon>Gunneridae</taxon>
        <taxon>Pentapetalae</taxon>
        <taxon>asterids</taxon>
        <taxon>campanulids</taxon>
        <taxon>Asterales</taxon>
        <taxon>Asteraceae</taxon>
        <taxon>Asteroideae</taxon>
        <taxon>Anthemideae</taxon>
        <taxon>Anthemidinae</taxon>
        <taxon>Tanacetum</taxon>
    </lineage>
</organism>
<sequence>MYINTPNWDRPIVCYDEDYAIVVIPSLSTEEPDNSLTMGDEHLDTIPITESNEFIKSSVKNFIPIPSESEGIPDNMCDVPFHNNSPPLDILKGQFEDFFDSNNEFSSTDDDSFSIDNIEYVEASPPDSELVSSEVMEIVIPKKEISSGSTTTRFDISLPEYKAFYDHHVKEISSGSTTIHSDSSLYDSFIFDLSINPFPPADRSGFMSSPMNSLTSYFHQTMIVSSSRLNATQGISPWMWRRGCALLRKKFKENLFTYCIENGILQDSFEPSNDNTNVANSLRDPFVGNQDPSKNSLQSPPQINHHCCYEYGDPLEDIYCHQCTCQLRGRGAHYGYNCPLKPFHYSIITQPPQEEMNVEFLRERRNEMDSVKTFLRKFNRISFYEMPKVLSLAWETILEIKLAFEDKHCQPEDILELFQRLQNDVQITPSLSTEEPDNSLSMGDEHLDTILATESDEFIKSSVENFIPNPSESEGIPDNMCDVPFHDNSPSFDVLKGQFEDFSYSNDEFYLTDDDSFSIDNIEYVEASPPDSELVSSEVMEIVIPKVGGIDDDIILTIIYDILHEKLLNINLLIANIEALNDNPTPSSDFMTTSFATSLNSLLEESNTFDNSLPEFETFCFNLKEISSGSTTTRFDISLLEYEAFYDDHVKEISSGSTTTRFDISLLEYEAFYDRQVKEISSGSTTIHSDSSPYDSFIFDLSINPFPPADRSGFYEFADELTHIISLPEYDCFFFKIERNSGDFTMDVAEDISPTREPRVHNALPTHPILQLNMKFIHSSESLFTYVVWIFLPFLLYSVAPQYLQSFWNEDTIIDPGICNYHFFSFMLDVSHRCGTFPRLKVLNESLMEILSSTCSLMDQ</sequence>
<accession>A0A6L2MSS4</accession>
<dbReference type="EMBL" id="BKCJ010007277">
    <property type="protein sequence ID" value="GEU76419.1"/>
    <property type="molecule type" value="Genomic_DNA"/>
</dbReference>
<dbReference type="AlphaFoldDB" id="A0A6L2MSS4"/>